<dbReference type="RefSeq" id="YP_009926614.1">
    <property type="nucleotide sequence ID" value="NC_050681.1"/>
</dbReference>
<evidence type="ECO:0000313" key="1">
    <source>
        <dbReference type="EMBL" id="QNH92634.1"/>
    </source>
</evidence>
<dbReference type="AlphaFoldDB" id="A0A7G7YDR4"/>
<gene>
    <name evidence="1" type="primary">orf30</name>
</gene>
<organism evidence="1">
    <name type="scientific">Wolfiporia cocos</name>
    <dbReference type="NCBI Taxonomy" id="81056"/>
    <lineage>
        <taxon>Eukaryota</taxon>
        <taxon>Fungi</taxon>
        <taxon>Dikarya</taxon>
        <taxon>Basidiomycota</taxon>
        <taxon>Agaricomycotina</taxon>
        <taxon>Agaricomycetes</taxon>
        <taxon>Polyporales</taxon>
        <taxon>Phaeolaceae</taxon>
        <taxon>Wolfiporia</taxon>
    </lineage>
</organism>
<name>A0A7G7YDR4_9APHY</name>
<geneLocation type="mitochondrion" evidence="1"/>
<sequence length="175" mass="19630">MVLRSASVHQRESGALPYGCKLIKKNKEYTIKLMNLKTNRILGLVDPCRGIITTGPNRWTPLLFKGLKTMTLDSSYGGCGGVHPLLRIARSSGAIKTRGSRSGIYKSFFEIKPYKDLPNSQLFHCRAVKTQHPIYLANEIASNVSPADTDFEKGLNRKSIDYLNNQFKNIIRICI</sequence>
<accession>A0A7G7YDR4</accession>
<dbReference type="GeneID" id="59143116"/>
<dbReference type="EMBL" id="MT079861">
    <property type="protein sequence ID" value="QNH92634.1"/>
    <property type="molecule type" value="Genomic_DNA"/>
</dbReference>
<proteinExistence type="predicted"/>
<keyword evidence="1" id="KW-0496">Mitochondrion</keyword>
<reference evidence="1" key="1">
    <citation type="journal article" date="2020" name="Front. Microbiol.">
        <title>Characterization of Two Mitochondrial Genomes and Gene Expression Analysis Reveal Clues for Variations, Evolution, and Large-Sclerotium Formation in Medical Fungus Wolfiporia cocos.</title>
        <authorList>
            <person name="Chen M."/>
            <person name="Chen N."/>
            <person name="Wu T."/>
            <person name="Bian Y."/>
            <person name="Deng Y."/>
            <person name="Xu Z."/>
        </authorList>
    </citation>
    <scope>NUCLEOTIDE SEQUENCE</scope>
    <source>
        <strain evidence="1">BL16</strain>
    </source>
</reference>
<protein>
    <submittedName>
        <fullName evidence="1">Uncharacterized protein</fullName>
    </submittedName>
</protein>